<dbReference type="Proteomes" id="UP000240509">
    <property type="component" value="Unassembled WGS sequence"/>
</dbReference>
<sequence>MLHIRKVFKKAMLASFIIFSLLLLIITGAVLLWQTTDEGRLPAKTAVVLHAVNNNLVDLDINVKPPRIVSGGTEGEAVLLREDIFIPVQGDAQIPVRIYRPRGEGPFPVVLYFHGGAFMEGYGGLNTHDNILRYTASHTGSVVIAPAYRLAPENIFPAAVEDGYTALEWTEENAESLKGDPDKISVMGDSAGGNIATVITQMARDRDGPEVAAQVLFYPLTTFRELPLASREVYDSGYYLLSRSVMHQAREAYAPEEWMWKHPYSSPLHAEDLSGLPPALIITAEFDPLRDEGEQYAEKLSGDGVLVQGSRYRGVMHGFVSFHEVMQSGRNGMQEAVVFLRRAESGNFGSSDYTLNIKEPPQGLSRIREQTEAFAIAAYLLGRSGADLIIRE</sequence>
<keyword evidence="2" id="KW-0812">Transmembrane</keyword>
<protein>
    <submittedName>
        <fullName evidence="4">Alpha/beta hydrolase</fullName>
    </submittedName>
</protein>
<dbReference type="InterPro" id="IPR050300">
    <property type="entry name" value="GDXG_lipolytic_enzyme"/>
</dbReference>
<keyword evidence="5" id="KW-1185">Reference proteome</keyword>
<dbReference type="Gene3D" id="3.40.50.1820">
    <property type="entry name" value="alpha/beta hydrolase"/>
    <property type="match status" value="1"/>
</dbReference>
<evidence type="ECO:0000313" key="5">
    <source>
        <dbReference type="Proteomes" id="UP000240509"/>
    </source>
</evidence>
<comment type="caution">
    <text evidence="4">The sequence shown here is derived from an EMBL/GenBank/DDBJ whole genome shotgun (WGS) entry which is preliminary data.</text>
</comment>
<reference evidence="4 5" key="1">
    <citation type="submission" date="2018-03" db="EMBL/GenBank/DDBJ databases">
        <title>Alkalicoccus saliphilus sp. nov., isolated from a mineral pool.</title>
        <authorList>
            <person name="Zhao B."/>
        </authorList>
    </citation>
    <scope>NUCLEOTIDE SEQUENCE [LARGE SCALE GENOMIC DNA]</scope>
    <source>
        <strain evidence="4 5">6AG</strain>
    </source>
</reference>
<dbReference type="EMBL" id="PZJJ01000002">
    <property type="protein sequence ID" value="PTL40301.1"/>
    <property type="molecule type" value="Genomic_DNA"/>
</dbReference>
<proteinExistence type="predicted"/>
<dbReference type="SUPFAM" id="SSF53474">
    <property type="entry name" value="alpha/beta-Hydrolases"/>
    <property type="match status" value="1"/>
</dbReference>
<dbReference type="OrthoDB" id="9815425at2"/>
<keyword evidence="2" id="KW-0472">Membrane</keyword>
<organism evidence="4 5">
    <name type="scientific">Alkalicoccus saliphilus</name>
    <dbReference type="NCBI Taxonomy" id="200989"/>
    <lineage>
        <taxon>Bacteria</taxon>
        <taxon>Bacillati</taxon>
        <taxon>Bacillota</taxon>
        <taxon>Bacilli</taxon>
        <taxon>Bacillales</taxon>
        <taxon>Bacillaceae</taxon>
        <taxon>Alkalicoccus</taxon>
    </lineage>
</organism>
<feature type="transmembrane region" description="Helical" evidence="2">
    <location>
        <begin position="12"/>
        <end position="33"/>
    </location>
</feature>
<evidence type="ECO:0000259" key="3">
    <source>
        <dbReference type="Pfam" id="PF07859"/>
    </source>
</evidence>
<dbReference type="Pfam" id="PF07859">
    <property type="entry name" value="Abhydrolase_3"/>
    <property type="match status" value="1"/>
</dbReference>
<evidence type="ECO:0000256" key="1">
    <source>
        <dbReference type="ARBA" id="ARBA00022801"/>
    </source>
</evidence>
<evidence type="ECO:0000256" key="2">
    <source>
        <dbReference type="SAM" id="Phobius"/>
    </source>
</evidence>
<gene>
    <name evidence="4" type="ORF">C6Y45_02660</name>
</gene>
<dbReference type="RefSeq" id="WP_107583479.1">
    <property type="nucleotide sequence ID" value="NZ_PZJJ01000002.1"/>
</dbReference>
<accession>A0A2T4UA81</accession>
<feature type="domain" description="Alpha/beta hydrolase fold-3" evidence="3">
    <location>
        <begin position="110"/>
        <end position="320"/>
    </location>
</feature>
<dbReference type="PANTHER" id="PTHR48081:SF8">
    <property type="entry name" value="ALPHA_BETA HYDROLASE FOLD-3 DOMAIN-CONTAINING PROTEIN-RELATED"/>
    <property type="match status" value="1"/>
</dbReference>
<name>A0A2T4UA81_9BACI</name>
<dbReference type="PANTHER" id="PTHR48081">
    <property type="entry name" value="AB HYDROLASE SUPERFAMILY PROTEIN C4A8.06C"/>
    <property type="match status" value="1"/>
</dbReference>
<dbReference type="AlphaFoldDB" id="A0A2T4UA81"/>
<dbReference type="GO" id="GO:0016787">
    <property type="term" value="F:hydrolase activity"/>
    <property type="evidence" value="ECO:0007669"/>
    <property type="project" value="UniProtKB-KW"/>
</dbReference>
<keyword evidence="2" id="KW-1133">Transmembrane helix</keyword>
<dbReference type="InterPro" id="IPR029058">
    <property type="entry name" value="AB_hydrolase_fold"/>
</dbReference>
<dbReference type="InterPro" id="IPR013094">
    <property type="entry name" value="AB_hydrolase_3"/>
</dbReference>
<evidence type="ECO:0000313" key="4">
    <source>
        <dbReference type="EMBL" id="PTL40301.1"/>
    </source>
</evidence>
<keyword evidence="1 4" id="KW-0378">Hydrolase</keyword>